<proteinExistence type="predicted"/>
<comment type="caution">
    <text evidence="2">The sequence shown here is derived from an EMBL/GenBank/DDBJ whole genome shotgun (WGS) entry which is preliminary data.</text>
</comment>
<dbReference type="Proteomes" id="UP001219934">
    <property type="component" value="Unassembled WGS sequence"/>
</dbReference>
<gene>
    <name evidence="2" type="ORF">JOQ06_009867</name>
</gene>
<protein>
    <submittedName>
        <fullName evidence="2">Uncharacterized protein</fullName>
    </submittedName>
</protein>
<feature type="region of interest" description="Disordered" evidence="1">
    <location>
        <begin position="20"/>
        <end position="44"/>
    </location>
</feature>
<dbReference type="AlphaFoldDB" id="A0AAD6FTM8"/>
<sequence length="203" mass="21481">DVESVGGREASVSIYTLTSQTGPLCRHTPPHSSPNCAGRQQPLSATSEYTAASGNTSELWVKYRMEKPIVILTVLTPFSEKAARGHNGSKIEEEGEDTEPSLLRVFVGAVPAEQPGSAKKDRQSLAASHTVTMAVLMGALLLGIESTYIHPYGWPGLTWHGYPAGDLRVPREVLMGSVSQPGCPARSQLTVTCGPADGAPRGS</sequence>
<dbReference type="EMBL" id="JAPTMU010000002">
    <property type="protein sequence ID" value="KAJ4947836.1"/>
    <property type="molecule type" value="Genomic_DNA"/>
</dbReference>
<accession>A0AAD6FTM8</accession>
<evidence type="ECO:0000313" key="3">
    <source>
        <dbReference type="Proteomes" id="UP001219934"/>
    </source>
</evidence>
<organism evidence="2 3">
    <name type="scientific">Pogonophryne albipinna</name>
    <dbReference type="NCBI Taxonomy" id="1090488"/>
    <lineage>
        <taxon>Eukaryota</taxon>
        <taxon>Metazoa</taxon>
        <taxon>Chordata</taxon>
        <taxon>Craniata</taxon>
        <taxon>Vertebrata</taxon>
        <taxon>Euteleostomi</taxon>
        <taxon>Actinopterygii</taxon>
        <taxon>Neopterygii</taxon>
        <taxon>Teleostei</taxon>
        <taxon>Neoteleostei</taxon>
        <taxon>Acanthomorphata</taxon>
        <taxon>Eupercaria</taxon>
        <taxon>Perciformes</taxon>
        <taxon>Notothenioidei</taxon>
        <taxon>Pogonophryne</taxon>
    </lineage>
</organism>
<feature type="non-terminal residue" evidence="2">
    <location>
        <position position="203"/>
    </location>
</feature>
<evidence type="ECO:0000313" key="2">
    <source>
        <dbReference type="EMBL" id="KAJ4947836.1"/>
    </source>
</evidence>
<name>A0AAD6FTM8_9TELE</name>
<keyword evidence="3" id="KW-1185">Reference proteome</keyword>
<evidence type="ECO:0000256" key="1">
    <source>
        <dbReference type="SAM" id="MobiDB-lite"/>
    </source>
</evidence>
<reference evidence="2" key="1">
    <citation type="submission" date="2022-11" db="EMBL/GenBank/DDBJ databases">
        <title>Chromosome-level genome of Pogonophryne albipinna.</title>
        <authorList>
            <person name="Jo E."/>
        </authorList>
    </citation>
    <scope>NUCLEOTIDE SEQUENCE</scope>
    <source>
        <strain evidence="2">SGF0006</strain>
        <tissue evidence="2">Muscle</tissue>
    </source>
</reference>